<feature type="compositionally biased region" description="Basic and acidic residues" evidence="1">
    <location>
        <begin position="1"/>
        <end position="13"/>
    </location>
</feature>
<dbReference type="AlphaFoldDB" id="A0A9E8MM93"/>
<proteinExistence type="predicted"/>
<organism evidence="2 3">
    <name type="scientific">Microcella daejeonensis</name>
    <dbReference type="NCBI Taxonomy" id="2994971"/>
    <lineage>
        <taxon>Bacteria</taxon>
        <taxon>Bacillati</taxon>
        <taxon>Actinomycetota</taxon>
        <taxon>Actinomycetes</taxon>
        <taxon>Micrococcales</taxon>
        <taxon>Microbacteriaceae</taxon>
        <taxon>Microcella</taxon>
    </lineage>
</organism>
<dbReference type="EMBL" id="CP113089">
    <property type="protein sequence ID" value="WAB82240.1"/>
    <property type="molecule type" value="Genomic_DNA"/>
</dbReference>
<dbReference type="KEGG" id="mdb:OVN18_04315"/>
<dbReference type="Proteomes" id="UP001164706">
    <property type="component" value="Chromosome"/>
</dbReference>
<accession>A0A9E8MM93</accession>
<evidence type="ECO:0000313" key="3">
    <source>
        <dbReference type="Proteomes" id="UP001164706"/>
    </source>
</evidence>
<name>A0A9E8MM93_9MICO</name>
<dbReference type="Pfam" id="PF09656">
    <property type="entry name" value="PGPGW"/>
    <property type="match status" value="1"/>
</dbReference>
<gene>
    <name evidence="2" type="ORF">OVN18_04315</name>
</gene>
<protein>
    <recommendedName>
        <fullName evidence="4">Transmembrane protein (PGPGW)</fullName>
    </recommendedName>
</protein>
<keyword evidence="3" id="KW-1185">Reference proteome</keyword>
<evidence type="ECO:0000313" key="2">
    <source>
        <dbReference type="EMBL" id="WAB82240.1"/>
    </source>
</evidence>
<evidence type="ECO:0000256" key="1">
    <source>
        <dbReference type="SAM" id="MobiDB-lite"/>
    </source>
</evidence>
<feature type="region of interest" description="Disordered" evidence="1">
    <location>
        <begin position="107"/>
        <end position="141"/>
    </location>
</feature>
<feature type="region of interest" description="Disordered" evidence="1">
    <location>
        <begin position="1"/>
        <end position="29"/>
    </location>
</feature>
<dbReference type="RefSeq" id="WP_267782195.1">
    <property type="nucleotide sequence ID" value="NZ_CP113089.1"/>
</dbReference>
<evidence type="ECO:0008006" key="4">
    <source>
        <dbReference type="Google" id="ProtNLM"/>
    </source>
</evidence>
<reference evidence="2" key="1">
    <citation type="submission" date="2022-11" db="EMBL/GenBank/DDBJ databases">
        <title>Description of Microcella daejonensis nov. sp, isolated from riverside soil.</title>
        <authorList>
            <person name="Molina K.M."/>
            <person name="Kim S.B."/>
        </authorList>
    </citation>
    <scope>NUCLEOTIDE SEQUENCE</scope>
    <source>
        <strain evidence="2">MMS21-STM12</strain>
    </source>
</reference>
<dbReference type="InterPro" id="IPR019099">
    <property type="entry name" value="Uncharacterised_PGPGW_TM"/>
</dbReference>
<sequence length="141" mass="14491">MTDSEPRILHPDDPGYAAGDRAAKAGPVRATASAAREAIRKRPGVDKVYRTGVKVVGGTTVGLGIVLMPLPGPGALIALGGLAILGTEDERAKKLNRQGVALAKRAAAAAKARRDARRAARTTNEAPPQAGDRTSGPTQHS</sequence>